<sequence>MNPTYSNFRKEKTAKLIDGMGGLMNLQKIPLDFQGFFVS</sequence>
<protein>
    <submittedName>
        <fullName evidence="1">Uncharacterized protein</fullName>
    </submittedName>
</protein>
<gene>
    <name evidence="1" type="ORF">B4121_4349</name>
</gene>
<organism evidence="1 2">
    <name type="scientific">Bacillus paralicheniformis</name>
    <dbReference type="NCBI Taxonomy" id="1648923"/>
    <lineage>
        <taxon>Bacteria</taxon>
        <taxon>Bacillati</taxon>
        <taxon>Bacillota</taxon>
        <taxon>Bacilli</taxon>
        <taxon>Bacillales</taxon>
        <taxon>Bacillaceae</taxon>
        <taxon>Bacillus</taxon>
    </lineage>
</organism>
<accession>A0A6N2GV09</accession>
<dbReference type="AlphaFoldDB" id="A0A6N2GV09"/>
<evidence type="ECO:0000313" key="1">
    <source>
        <dbReference type="EMBL" id="OLF87897.1"/>
    </source>
</evidence>
<name>A0A6N2GV09_9BACI</name>
<comment type="caution">
    <text evidence="1">The sequence shown here is derived from an EMBL/GenBank/DDBJ whole genome shotgun (WGS) entry which is preliminary data.</text>
</comment>
<proteinExistence type="predicted"/>
<evidence type="ECO:0000313" key="2">
    <source>
        <dbReference type="Proteomes" id="UP000185604"/>
    </source>
</evidence>
<reference evidence="1 2" key="1">
    <citation type="journal article" date="2016" name="Front. Microbiol.">
        <title>High-Level Heat Resistance of Spores of Bacillus amyloliquefaciens and Bacillus licheniformis Results from the Presence of a spoVA Operon in a Tn1546 Transposon.</title>
        <authorList>
            <person name="Berendsen E.M."/>
            <person name="Koning R.A."/>
            <person name="Boekhorst J."/>
            <person name="de Jong A."/>
            <person name="Kuipers O.P."/>
            <person name="Wells-Bennik M.H."/>
        </authorList>
    </citation>
    <scope>NUCLEOTIDE SEQUENCE [LARGE SCALE GENOMIC DNA]</scope>
    <source>
        <strain evidence="1 2">B4121</strain>
    </source>
</reference>
<dbReference type="EMBL" id="LKPO01000026">
    <property type="protein sequence ID" value="OLF87897.1"/>
    <property type="molecule type" value="Genomic_DNA"/>
</dbReference>
<dbReference type="Proteomes" id="UP000185604">
    <property type="component" value="Unassembled WGS sequence"/>
</dbReference>